<keyword evidence="1" id="KW-0732">Signal</keyword>
<dbReference type="InterPro" id="IPR051398">
    <property type="entry name" value="Polysacch_Deacetylase"/>
</dbReference>
<dbReference type="InterPro" id="IPR002509">
    <property type="entry name" value="NODB_dom"/>
</dbReference>
<dbReference type="InterPro" id="IPR011330">
    <property type="entry name" value="Glyco_hydro/deAcase_b/a-brl"/>
</dbReference>
<organism evidence="3 4">
    <name type="scientific">Methylomagnum ishizawai</name>
    <dbReference type="NCBI Taxonomy" id="1760988"/>
    <lineage>
        <taxon>Bacteria</taxon>
        <taxon>Pseudomonadati</taxon>
        <taxon>Pseudomonadota</taxon>
        <taxon>Gammaproteobacteria</taxon>
        <taxon>Methylococcales</taxon>
        <taxon>Methylococcaceae</taxon>
        <taxon>Methylomagnum</taxon>
    </lineage>
</organism>
<name>A0A1Y6CWE7_9GAMM</name>
<dbReference type="GO" id="GO:0016810">
    <property type="term" value="F:hydrolase activity, acting on carbon-nitrogen (but not peptide) bonds"/>
    <property type="evidence" value="ECO:0007669"/>
    <property type="project" value="InterPro"/>
</dbReference>
<dbReference type="InterPro" id="IPR031965">
    <property type="entry name" value="CBM26"/>
</dbReference>
<dbReference type="CDD" id="cd10967">
    <property type="entry name" value="CE4_GLA_like_6s"/>
    <property type="match status" value="1"/>
</dbReference>
<proteinExistence type="predicted"/>
<dbReference type="PANTHER" id="PTHR34216">
    <property type="match status" value="1"/>
</dbReference>
<evidence type="ECO:0000259" key="2">
    <source>
        <dbReference type="PROSITE" id="PS51677"/>
    </source>
</evidence>
<reference evidence="3 4" key="1">
    <citation type="submission" date="2016-12" db="EMBL/GenBank/DDBJ databases">
        <authorList>
            <person name="Song W.-J."/>
            <person name="Kurnit D.M."/>
        </authorList>
    </citation>
    <scope>NUCLEOTIDE SEQUENCE [LARGE SCALE GENOMIC DNA]</scope>
    <source>
        <strain evidence="3 4">175</strain>
    </source>
</reference>
<dbReference type="AlphaFoldDB" id="A0A1Y6CWE7"/>
<evidence type="ECO:0000256" key="1">
    <source>
        <dbReference type="ARBA" id="ARBA00022729"/>
    </source>
</evidence>
<feature type="domain" description="NodB homology" evidence="2">
    <location>
        <begin position="101"/>
        <end position="355"/>
    </location>
</feature>
<evidence type="ECO:0000313" key="3">
    <source>
        <dbReference type="EMBL" id="SMF94988.1"/>
    </source>
</evidence>
<dbReference type="Pfam" id="PF16738">
    <property type="entry name" value="CBM26"/>
    <property type="match status" value="1"/>
</dbReference>
<accession>A0A1Y6CWE7</accession>
<dbReference type="PANTHER" id="PTHR34216:SF11">
    <property type="entry name" value="CHITOOLIGOSACCHARIDE DEACETYLASE"/>
    <property type="match status" value="1"/>
</dbReference>
<sequence length="355" mass="40015">MIIHFKKPRHWPDAYLYHWNATPWAESPAWPGAKMDPEHGDWYRLELAGQETANLVFNDGAGSQTVDLRWRLAEGWCVEGELWETDPDRLRHFAFPGGKLKALVLSFDDGSEQDRHLIERFDAHGLKGTFHINSGLTEGPGKVHAADIATVYAGHEVSGHSTTHPFLDSLAEERLESEILGDIRALERWVGYPVRGLAYPFGVSHPALERLLPEWGLIYGRLVGDTHDFRLPGNPLLWRPSAHQTQALELSRHFLALAPEEPSLFFVWGHSWEINDHQPNNHWGYIEEFCAMMGHRTDIWYAGAAEVAEYLAAIRAVRFSADGHRVYNPSALPVFLRQGGGIVELAPGKTFDLAP</sequence>
<dbReference type="OrthoDB" id="9784220at2"/>
<keyword evidence="4" id="KW-1185">Reference proteome</keyword>
<evidence type="ECO:0000313" key="4">
    <source>
        <dbReference type="Proteomes" id="UP000192923"/>
    </source>
</evidence>
<protein>
    <submittedName>
        <fullName evidence="3">Polysaccharide deacetylase</fullName>
    </submittedName>
</protein>
<dbReference type="Proteomes" id="UP000192923">
    <property type="component" value="Unassembled WGS sequence"/>
</dbReference>
<dbReference type="STRING" id="1760988.SAMN02949497_2327"/>
<dbReference type="SUPFAM" id="SSF88713">
    <property type="entry name" value="Glycoside hydrolase/deacetylase"/>
    <property type="match status" value="1"/>
</dbReference>
<dbReference type="RefSeq" id="WP_085212834.1">
    <property type="nucleotide sequence ID" value="NZ_FXAM01000001.1"/>
</dbReference>
<gene>
    <name evidence="3" type="ORF">SAMN02949497_2327</name>
</gene>
<dbReference type="EMBL" id="FXAM01000001">
    <property type="protein sequence ID" value="SMF94988.1"/>
    <property type="molecule type" value="Genomic_DNA"/>
</dbReference>
<dbReference type="GO" id="GO:0005975">
    <property type="term" value="P:carbohydrate metabolic process"/>
    <property type="evidence" value="ECO:0007669"/>
    <property type="project" value="InterPro"/>
</dbReference>
<dbReference type="PROSITE" id="PS51677">
    <property type="entry name" value="NODB"/>
    <property type="match status" value="1"/>
</dbReference>
<dbReference type="Pfam" id="PF01522">
    <property type="entry name" value="Polysacc_deac_1"/>
    <property type="match status" value="1"/>
</dbReference>
<dbReference type="Gene3D" id="2.60.40.10">
    <property type="entry name" value="Immunoglobulins"/>
    <property type="match status" value="1"/>
</dbReference>
<dbReference type="Gene3D" id="3.20.20.370">
    <property type="entry name" value="Glycoside hydrolase/deacetylase"/>
    <property type="match status" value="1"/>
</dbReference>
<dbReference type="InterPro" id="IPR013783">
    <property type="entry name" value="Ig-like_fold"/>
</dbReference>